<evidence type="ECO:0000256" key="2">
    <source>
        <dbReference type="SAM" id="Phobius"/>
    </source>
</evidence>
<feature type="compositionally biased region" description="Basic and acidic residues" evidence="1">
    <location>
        <begin position="338"/>
        <end position="356"/>
    </location>
</feature>
<feature type="region of interest" description="Disordered" evidence="1">
    <location>
        <begin position="1480"/>
        <end position="1513"/>
    </location>
</feature>
<feature type="compositionally biased region" description="Polar residues" evidence="1">
    <location>
        <begin position="1730"/>
        <end position="1751"/>
    </location>
</feature>
<feature type="domain" description="Fatty acid hydroxylase" evidence="3">
    <location>
        <begin position="192"/>
        <end position="328"/>
    </location>
</feature>
<feature type="region of interest" description="Disordered" evidence="1">
    <location>
        <begin position="1706"/>
        <end position="1766"/>
    </location>
</feature>
<feature type="transmembrane region" description="Helical" evidence="2">
    <location>
        <begin position="32"/>
        <end position="52"/>
    </location>
</feature>
<dbReference type="PANTHER" id="PTHR23079">
    <property type="entry name" value="RNA-DEPENDENT RNA POLYMERASE"/>
    <property type="match status" value="1"/>
</dbReference>
<sequence length="1766" mass="199536">MAAANASFALPPLPEYTLRPLPPYFSFVSDEALAAALPVIAYWVVSLIYHVIDVYDLFAQYRLHTPAEVLKRNHVTRYEVFRDVIIQQIVQTIAAMALSWWDEVAQVGKADYDIAWYAQKLRLAQRAVPSVLSVVGVNSAALASKVAATEPTLAAVLRGGHYAGESIAPAFASWELAVGSALYWYAIPALQFAAAIFVIDTWEYMLHRAMHMNKWLYVTFHSRHHRLYVPYAYGALYNHPVEGFLLDTLGAGLAYLVTGMTVRQSWWFFCISTIKTVLDHSGYAFPWDPVHWIFPNNAAYHDIHHQSWGIKTNFSQPFFTWLDRVGGTMYTGDVKEKYERQRRTAEQKLAQEEENRGQALAVEMTPPTATAVEIQDESARSQVSAPRNTRRKASSISQSPTVFSGTRQDTPGSRSDNGEHVDATAPDPGSPTDEDEPPPSPTTSSWSAQRRVEASSRFLEVTKKRPSDDSDSSNPSKLTRTSKGKQPSENLSVTASTHPSFKKPSLSSFRSHQAEKSFNTVSSSQQTQSDMNRSFQTTTANTSFSDAMHSSQGQADTSKTFARTSFSSEYNAAIDLCRKESGGSIAHTRASSITMGSIDDDDLLAYDNAAEAQIRREELVRSSQEHPSGSGSTYGSVDEDDMLETSISIEAEEACTLSRPQLSHAESAGSFSYSAKRVNSPKKPSAERSPFNQPKEHDITTGLARSETHATAPSSFSKVVIKSPTTSFNESPSKVPHYIRAIPEQNLFTEPLSEDLKHFPYFVLFNCSHLANEHKLSLHELLRDVDGSSARTDPMKFLDQICGNLKLPSEALRYQQKYWSASKKAFEGYSFKARIDFVDPDARYSSSPVFKLNILPLQMGRSCRLQRKFKSDRFLYVQVPSFRNSEVPRFPEKDRKQIEFYWKQWLTREHDFLGRKWRAFHLEPVDNKKKNGKKNSPAEDNTDKRIVMFATEGLDIDQPIYLGEMINWFFPFKDNINQSFCKAFARLDLGLSQTTPTLTFLPSQIRYVKDVIADGTLEDTVYDDGNIKDWPKSYPQNTVMNDGCASISVGAAVRIWQIIRKITNSDESMPSAFQGRIGGAKGVWMVSGEPSSAHPNDHDIWIEVSKSQLKFDPHPEDLSDNAAYDPHRLTFDHVNHSRRSVSADLHISYIPILVNRGVPLDVITSLTVSQLDAEQEELIQLLPRTDLLYHWIHREGRSTSGPDGPPWQAAMFASLPDQIKHLLESGFLPEQEPYLSDCLRRFIRKRQEWMESKLRIPLSRSTFVIGVADPFGILKPGEIHMEFSTPFVDESTGIRFRSLKNMDILVSRQPACRRSDIQKVRAVQRAELSHLIDVVVFPSKGQFPLAGKLQGGDYDGDTFWLCWDQDIVKHFRNAPPPIESPDPAKYGIKKDNRKLFEVMDSNDLNTVNDFLREALDFRIAPSLLGRVTNLAEKIAYKQNRAVSKSINTVHDMHDLLVDAPKNGYLFTDKDYNDFTRTFLNGPEPKDPAYKQAMKDCAESSDKKEKNDVDPRERDYKHNKENAIDFLYFDVVRSHDVVTLKKVKEFLCKEFGDDPDPSLQYPYLHLRKHSSEAVQAELNTLHENLKAVERKWLDNTNAKEKKPTWFSDTVETCYSMYCSILPQDADHPDIKPWVHPYQRPQYSIWEEIRAAAFYTGFPCRHKLVWYLAGKQLAEVKAATCMGSTSIVPKIKAIMKPKMPMVLRSEDDWESDDEEENALGVWTGTPVAQRFSDPTTFSASGRATGDSQSTKNGATVDYPKLPKLGRGQ</sequence>
<evidence type="ECO:0000313" key="6">
    <source>
        <dbReference type="Proteomes" id="UP001280581"/>
    </source>
</evidence>
<comment type="caution">
    <text evidence="5">The sequence shown here is derived from an EMBL/GenBank/DDBJ whole genome shotgun (WGS) entry which is preliminary data.</text>
</comment>
<feature type="domain" description="RDRP core" evidence="4">
    <location>
        <begin position="854"/>
        <end position="1530"/>
    </location>
</feature>
<evidence type="ECO:0000259" key="3">
    <source>
        <dbReference type="Pfam" id="PF04116"/>
    </source>
</evidence>
<evidence type="ECO:0000259" key="4">
    <source>
        <dbReference type="Pfam" id="PF05183"/>
    </source>
</evidence>
<dbReference type="GO" id="GO:0003968">
    <property type="term" value="F:RNA-directed RNA polymerase activity"/>
    <property type="evidence" value="ECO:0007669"/>
    <property type="project" value="UniProtKB-KW"/>
</dbReference>
<feature type="region of interest" description="Disordered" evidence="1">
    <location>
        <begin position="666"/>
        <end position="697"/>
    </location>
</feature>
<keyword evidence="2" id="KW-0812">Transmembrane</keyword>
<proteinExistence type="predicted"/>
<feature type="compositionally biased region" description="Acidic residues" evidence="1">
    <location>
        <begin position="1706"/>
        <end position="1715"/>
    </location>
</feature>
<reference evidence="5 6" key="1">
    <citation type="submission" date="2021-02" db="EMBL/GenBank/DDBJ databases">
        <title>Genome assembly of Pseudopithomyces chartarum.</title>
        <authorList>
            <person name="Jauregui R."/>
            <person name="Singh J."/>
            <person name="Voisey C."/>
        </authorList>
    </citation>
    <scope>NUCLEOTIDE SEQUENCE [LARGE SCALE GENOMIC DNA]</scope>
    <source>
        <strain evidence="5 6">AGR01</strain>
    </source>
</reference>
<dbReference type="Proteomes" id="UP001280581">
    <property type="component" value="Unassembled WGS sequence"/>
</dbReference>
<protein>
    <recommendedName>
        <fullName evidence="7">RNA-directed RNA polymerase</fullName>
    </recommendedName>
</protein>
<dbReference type="Pfam" id="PF04116">
    <property type="entry name" value="FA_hydroxylase"/>
    <property type="match status" value="1"/>
</dbReference>
<feature type="compositionally biased region" description="Polar residues" evidence="1">
    <location>
        <begin position="474"/>
        <end position="559"/>
    </location>
</feature>
<feature type="compositionally biased region" description="Basic and acidic residues" evidence="1">
    <location>
        <begin position="450"/>
        <end position="468"/>
    </location>
</feature>
<feature type="region of interest" description="Disordered" evidence="1">
    <location>
        <begin position="617"/>
        <end position="639"/>
    </location>
</feature>
<keyword evidence="2" id="KW-1133">Transmembrane helix</keyword>
<dbReference type="GO" id="GO:0003723">
    <property type="term" value="F:RNA binding"/>
    <property type="evidence" value="ECO:0007669"/>
    <property type="project" value="UniProtKB-KW"/>
</dbReference>
<gene>
    <name evidence="5" type="ORF">GRF29_69g1553676</name>
</gene>
<accession>A0AAN6LYY8</accession>
<dbReference type="PANTHER" id="PTHR23079:SF55">
    <property type="entry name" value="RNA-DIRECTED RNA POLYMERASE"/>
    <property type="match status" value="1"/>
</dbReference>
<dbReference type="InterPro" id="IPR007855">
    <property type="entry name" value="RDRP"/>
</dbReference>
<dbReference type="GO" id="GO:0030422">
    <property type="term" value="P:siRNA processing"/>
    <property type="evidence" value="ECO:0007669"/>
    <property type="project" value="TreeGrafter"/>
</dbReference>
<dbReference type="GO" id="GO:0016491">
    <property type="term" value="F:oxidoreductase activity"/>
    <property type="evidence" value="ECO:0007669"/>
    <property type="project" value="InterPro"/>
</dbReference>
<evidence type="ECO:0008006" key="7">
    <source>
        <dbReference type="Google" id="ProtNLM"/>
    </source>
</evidence>
<evidence type="ECO:0000256" key="1">
    <source>
        <dbReference type="SAM" id="MobiDB-lite"/>
    </source>
</evidence>
<feature type="compositionally biased region" description="Basic and acidic residues" evidence="1">
    <location>
        <begin position="1483"/>
        <end position="1513"/>
    </location>
</feature>
<dbReference type="GO" id="GO:0005506">
    <property type="term" value="F:iron ion binding"/>
    <property type="evidence" value="ECO:0007669"/>
    <property type="project" value="InterPro"/>
</dbReference>
<evidence type="ECO:0000313" key="5">
    <source>
        <dbReference type="EMBL" id="KAK3209368.1"/>
    </source>
</evidence>
<dbReference type="GO" id="GO:0008610">
    <property type="term" value="P:lipid biosynthetic process"/>
    <property type="evidence" value="ECO:0007669"/>
    <property type="project" value="InterPro"/>
</dbReference>
<dbReference type="InterPro" id="IPR057596">
    <property type="entry name" value="RDRP_core"/>
</dbReference>
<feature type="region of interest" description="Disordered" evidence="1">
    <location>
        <begin position="338"/>
        <end position="559"/>
    </location>
</feature>
<dbReference type="Pfam" id="PF05183">
    <property type="entry name" value="RdRP"/>
    <property type="match status" value="1"/>
</dbReference>
<feature type="transmembrane region" description="Helical" evidence="2">
    <location>
        <begin position="182"/>
        <end position="202"/>
    </location>
</feature>
<keyword evidence="6" id="KW-1185">Reference proteome</keyword>
<dbReference type="GO" id="GO:0031380">
    <property type="term" value="C:nuclear RNA-directed RNA polymerase complex"/>
    <property type="evidence" value="ECO:0007669"/>
    <property type="project" value="TreeGrafter"/>
</dbReference>
<name>A0AAN6LYY8_9PLEO</name>
<dbReference type="EMBL" id="WVTA01000006">
    <property type="protein sequence ID" value="KAK3209368.1"/>
    <property type="molecule type" value="Genomic_DNA"/>
</dbReference>
<feature type="compositionally biased region" description="Polar residues" evidence="1">
    <location>
        <begin position="394"/>
        <end position="415"/>
    </location>
</feature>
<keyword evidence="2" id="KW-0472">Membrane</keyword>
<dbReference type="InterPro" id="IPR006694">
    <property type="entry name" value="Fatty_acid_hydroxylase"/>
</dbReference>
<feature type="compositionally biased region" description="Polar residues" evidence="1">
    <location>
        <begin position="625"/>
        <end position="635"/>
    </location>
</feature>
<organism evidence="5 6">
    <name type="scientific">Pseudopithomyces chartarum</name>
    <dbReference type="NCBI Taxonomy" id="1892770"/>
    <lineage>
        <taxon>Eukaryota</taxon>
        <taxon>Fungi</taxon>
        <taxon>Dikarya</taxon>
        <taxon>Ascomycota</taxon>
        <taxon>Pezizomycotina</taxon>
        <taxon>Dothideomycetes</taxon>
        <taxon>Pleosporomycetidae</taxon>
        <taxon>Pleosporales</taxon>
        <taxon>Massarineae</taxon>
        <taxon>Didymosphaeriaceae</taxon>
        <taxon>Pseudopithomyces</taxon>
    </lineage>
</organism>